<dbReference type="OrthoDB" id="2595667at2"/>
<gene>
    <name evidence="2" type="ORF">NCTC1934_04777</name>
</gene>
<protein>
    <recommendedName>
        <fullName evidence="4">DUF1772 domain-containing protein</fullName>
    </recommendedName>
</protein>
<evidence type="ECO:0000313" key="2">
    <source>
        <dbReference type="EMBL" id="SUD47466.1"/>
    </source>
</evidence>
<evidence type="ECO:0000313" key="3">
    <source>
        <dbReference type="Proteomes" id="UP000255467"/>
    </source>
</evidence>
<evidence type="ECO:0000256" key="1">
    <source>
        <dbReference type="SAM" id="Phobius"/>
    </source>
</evidence>
<dbReference type="AlphaFoldDB" id="A0A379JGG9"/>
<keyword evidence="1" id="KW-0812">Transmembrane</keyword>
<dbReference type="STRING" id="1406858.GCA_000710895_00388"/>
<name>A0A379JGG9_9NOCA</name>
<dbReference type="InterPro" id="IPR013901">
    <property type="entry name" value="Anthrone_oxy"/>
</dbReference>
<sequence>MRKQWIGLAVPTAYVWIAMVAFGGIAVETIIIYPNVFHDVPASLAEASDFFEVTGPADFFPPMGALTVLAAVAATVLAWRVPGARWWLLGSLGSLVLGEFLFSALYFWPRNEIMFDEGAAVHSTEVLRRTAMEFENGHWVRLAMSGVTAVLAFIGFLRVYRQTIGSEVRTAREVAA</sequence>
<organism evidence="2 3">
    <name type="scientific">Nocardia otitidiscaviarum</name>
    <dbReference type="NCBI Taxonomy" id="1823"/>
    <lineage>
        <taxon>Bacteria</taxon>
        <taxon>Bacillati</taxon>
        <taxon>Actinomycetota</taxon>
        <taxon>Actinomycetes</taxon>
        <taxon>Mycobacteriales</taxon>
        <taxon>Nocardiaceae</taxon>
        <taxon>Nocardia</taxon>
    </lineage>
</organism>
<dbReference type="RefSeq" id="WP_051037054.1">
    <property type="nucleotide sequence ID" value="NZ_UGRY01000003.1"/>
</dbReference>
<dbReference type="Proteomes" id="UP000255467">
    <property type="component" value="Unassembled WGS sequence"/>
</dbReference>
<dbReference type="EMBL" id="UGRY01000003">
    <property type="protein sequence ID" value="SUD47466.1"/>
    <property type="molecule type" value="Genomic_DNA"/>
</dbReference>
<accession>A0A379JGG9</accession>
<proteinExistence type="predicted"/>
<keyword evidence="1" id="KW-1133">Transmembrane helix</keyword>
<feature type="transmembrane region" description="Helical" evidence="1">
    <location>
        <begin position="86"/>
        <end position="108"/>
    </location>
</feature>
<feature type="transmembrane region" description="Helical" evidence="1">
    <location>
        <begin position="12"/>
        <end position="33"/>
    </location>
</feature>
<feature type="transmembrane region" description="Helical" evidence="1">
    <location>
        <begin position="139"/>
        <end position="160"/>
    </location>
</feature>
<keyword evidence="1" id="KW-0472">Membrane</keyword>
<feature type="transmembrane region" description="Helical" evidence="1">
    <location>
        <begin position="59"/>
        <end position="79"/>
    </location>
</feature>
<dbReference type="Pfam" id="PF08592">
    <property type="entry name" value="Anthrone_oxy"/>
    <property type="match status" value="1"/>
</dbReference>
<reference evidence="2 3" key="1">
    <citation type="submission" date="2018-06" db="EMBL/GenBank/DDBJ databases">
        <authorList>
            <consortium name="Pathogen Informatics"/>
            <person name="Doyle S."/>
        </authorList>
    </citation>
    <scope>NUCLEOTIDE SEQUENCE [LARGE SCALE GENOMIC DNA]</scope>
    <source>
        <strain evidence="2 3">NCTC1934</strain>
    </source>
</reference>
<evidence type="ECO:0008006" key="4">
    <source>
        <dbReference type="Google" id="ProtNLM"/>
    </source>
</evidence>
<keyword evidence="3" id="KW-1185">Reference proteome</keyword>